<protein>
    <submittedName>
        <fullName evidence="3">RNA-directed DNA polymerase</fullName>
    </submittedName>
</protein>
<name>A0A7S9WVL2_9BACT</name>
<dbReference type="CDD" id="cd01646">
    <property type="entry name" value="RT_Bac_retron_I"/>
    <property type="match status" value="1"/>
</dbReference>
<dbReference type="PANTHER" id="PTHR34047">
    <property type="entry name" value="NUCLEAR INTRON MATURASE 1, MITOCHONDRIAL-RELATED"/>
    <property type="match status" value="1"/>
</dbReference>
<dbReference type="Pfam" id="PF00078">
    <property type="entry name" value="RVT_1"/>
    <property type="match status" value="1"/>
</dbReference>
<dbReference type="EMBL" id="CP060705">
    <property type="protein sequence ID" value="QPH94943.1"/>
    <property type="molecule type" value="Genomic_DNA"/>
</dbReference>
<dbReference type="GO" id="GO:0003964">
    <property type="term" value="F:RNA-directed DNA polymerase activity"/>
    <property type="evidence" value="ECO:0007669"/>
    <property type="project" value="UniProtKB-KW"/>
</dbReference>
<evidence type="ECO:0000313" key="4">
    <source>
        <dbReference type="Proteomes" id="UP000594707"/>
    </source>
</evidence>
<gene>
    <name evidence="3" type="ORF">CVT08_05755</name>
</gene>
<feature type="domain" description="Reverse transcriptase" evidence="2">
    <location>
        <begin position="102"/>
        <end position="324"/>
    </location>
</feature>
<dbReference type="Proteomes" id="UP000594707">
    <property type="component" value="Chromosome"/>
</dbReference>
<accession>A0A7S9WVL2</accession>
<dbReference type="AlphaFoldDB" id="A0A7S9WVL2"/>
<dbReference type="InterPro" id="IPR000477">
    <property type="entry name" value="RT_dom"/>
</dbReference>
<keyword evidence="3" id="KW-0695">RNA-directed DNA polymerase</keyword>
<evidence type="ECO:0000259" key="2">
    <source>
        <dbReference type="PROSITE" id="PS50878"/>
    </source>
</evidence>
<dbReference type="PANTHER" id="PTHR34047:SF8">
    <property type="entry name" value="PROTEIN YKFC"/>
    <property type="match status" value="1"/>
</dbReference>
<proteinExistence type="inferred from homology"/>
<organism evidence="3 4">
    <name type="scientific">Campylobacter concisus</name>
    <dbReference type="NCBI Taxonomy" id="199"/>
    <lineage>
        <taxon>Bacteria</taxon>
        <taxon>Pseudomonadati</taxon>
        <taxon>Campylobacterota</taxon>
        <taxon>Epsilonproteobacteria</taxon>
        <taxon>Campylobacterales</taxon>
        <taxon>Campylobacteraceae</taxon>
        <taxon>Campylobacter</taxon>
    </lineage>
</organism>
<reference evidence="3 4" key="1">
    <citation type="journal article" date="2018" name="Emerg. Microbes Infect.">
        <title>Genomic analysis of oral Campylobacter concisus strains identified a potential bacterial molecular marker associated with active Crohn's disease.</title>
        <authorList>
            <person name="Liu F."/>
            <person name="Ma R."/>
            <person name="Tay C.Y.A."/>
            <person name="Octavia S."/>
            <person name="Lan R."/>
            <person name="Chung H.K.L."/>
            <person name="Riordan S.M."/>
            <person name="Grimm M.C."/>
            <person name="Leong R.W."/>
            <person name="Tanaka M.M."/>
            <person name="Connor S."/>
            <person name="Zhang L."/>
        </authorList>
    </citation>
    <scope>NUCLEOTIDE SEQUENCE [LARGE SCALE GENOMIC DNA]</scope>
    <source>
        <strain evidence="3 4">P13UCO-S1</strain>
    </source>
</reference>
<dbReference type="PROSITE" id="PS50878">
    <property type="entry name" value="RT_POL"/>
    <property type="match status" value="1"/>
</dbReference>
<comment type="similarity">
    <text evidence="1">Belongs to the bacterial reverse transcriptase family.</text>
</comment>
<evidence type="ECO:0000313" key="3">
    <source>
        <dbReference type="EMBL" id="QPH94943.1"/>
    </source>
</evidence>
<evidence type="ECO:0000256" key="1">
    <source>
        <dbReference type="ARBA" id="ARBA00034120"/>
    </source>
</evidence>
<dbReference type="InterPro" id="IPR051083">
    <property type="entry name" value="GrpII_Intron_Splice-Mob/Def"/>
</dbReference>
<sequence>MKDVNGQKSYYECLNQINNDELFEGLLGYGMFAEKIPNFLSSVKFFEFCRDYDPEFDQKTFKYIKYENMRNINIPRILAIPNPFAYYKQCKILRESFWELKEYFREKTKKDKYKISRIHIRKIKDKNELLDIKNYLDKLFDMNYKDYHIDGNPEQEIFIGKKYKVKADISTCFPSIYTHAIPWALIGKNNAKGNRNSKKEYYNMIDSSAQWLNNNETHGILIGPHSSNLVSEIILIAVDAKIKDKYQYIRHIDDYSCYVETREKADKFLLDLSQSLKEFGLLLNHKKTEIIELPNSFEEDWARKLKIYKIEEWEGKIKYSGIAPFMDLALDLMKENKNNASILTYAIKMLLKKDMTPNAIKYFIDIVHHLVLIYSYLIFLLEQVFDKFIDNKNIGVEKIQEISLNIFKLGQENKNYEAMSYAIYFALKYRFKLMHICVSKEATKKEDCTLMLLCYLYDKRHKRNCSKYIQMAENFIDDTNNIDDEFWLFSYEVLLHEKPQSLNKCKDWKKLKEKKISFLKDGYEN</sequence>
<keyword evidence="3" id="KW-0808">Transferase</keyword>
<dbReference type="RefSeq" id="WP_107856084.1">
    <property type="nucleotide sequence ID" value="NZ_CP060705.1"/>
</dbReference>
<keyword evidence="3" id="KW-0548">Nucleotidyltransferase</keyword>